<name>A0ACC2LNF5_PERAE</name>
<proteinExistence type="predicted"/>
<keyword evidence="2" id="KW-1185">Reference proteome</keyword>
<accession>A0ACC2LNF5</accession>
<dbReference type="EMBL" id="CM056811">
    <property type="protein sequence ID" value="KAJ8634962.1"/>
    <property type="molecule type" value="Genomic_DNA"/>
</dbReference>
<evidence type="ECO:0000313" key="2">
    <source>
        <dbReference type="Proteomes" id="UP001234297"/>
    </source>
</evidence>
<reference evidence="1 2" key="1">
    <citation type="journal article" date="2022" name="Hortic Res">
        <title>A haplotype resolved chromosomal level avocado genome allows analysis of novel avocado genes.</title>
        <authorList>
            <person name="Nath O."/>
            <person name="Fletcher S.J."/>
            <person name="Hayward A."/>
            <person name="Shaw L.M."/>
            <person name="Masouleh A.K."/>
            <person name="Furtado A."/>
            <person name="Henry R.J."/>
            <person name="Mitter N."/>
        </authorList>
    </citation>
    <scope>NUCLEOTIDE SEQUENCE [LARGE SCALE GENOMIC DNA]</scope>
    <source>
        <strain evidence="2">cv. Hass</strain>
    </source>
</reference>
<evidence type="ECO:0000313" key="1">
    <source>
        <dbReference type="EMBL" id="KAJ8634962.1"/>
    </source>
</evidence>
<comment type="caution">
    <text evidence="1">The sequence shown here is derived from an EMBL/GenBank/DDBJ whole genome shotgun (WGS) entry which is preliminary data.</text>
</comment>
<dbReference type="Proteomes" id="UP001234297">
    <property type="component" value="Chromosome 3"/>
</dbReference>
<organism evidence="1 2">
    <name type="scientific">Persea americana</name>
    <name type="common">Avocado</name>
    <dbReference type="NCBI Taxonomy" id="3435"/>
    <lineage>
        <taxon>Eukaryota</taxon>
        <taxon>Viridiplantae</taxon>
        <taxon>Streptophyta</taxon>
        <taxon>Embryophyta</taxon>
        <taxon>Tracheophyta</taxon>
        <taxon>Spermatophyta</taxon>
        <taxon>Magnoliopsida</taxon>
        <taxon>Magnoliidae</taxon>
        <taxon>Laurales</taxon>
        <taxon>Lauraceae</taxon>
        <taxon>Persea</taxon>
    </lineage>
</organism>
<protein>
    <submittedName>
        <fullName evidence="1">Uncharacterized protein</fullName>
    </submittedName>
</protein>
<gene>
    <name evidence="1" type="ORF">MRB53_009229</name>
</gene>
<sequence length="164" mass="18552">MPSHQSPSSSSSPSLPRLHYRPISHRIPPLTPPIHAVTTSSGIGSSIGFSNVTLTLQEEARNQSLKNDLYDFIMDGDWEAVLYKCREYKDMVQTAKITRSIETALHIAISDSRIDIVEELFKIIDAHVIREMTDHRKENPLHLTIELVDLMRVDGVSFAWAKET</sequence>